<dbReference type="AlphaFoldDB" id="A0A915JNE0"/>
<evidence type="ECO:0000313" key="2">
    <source>
        <dbReference type="WBParaSite" id="nRc.2.0.1.t27466-RA"/>
    </source>
</evidence>
<protein>
    <submittedName>
        <fullName evidence="2">Uncharacterized protein</fullName>
    </submittedName>
</protein>
<dbReference type="WBParaSite" id="nRc.2.0.1.t27466-RA">
    <property type="protein sequence ID" value="nRc.2.0.1.t27466-RA"/>
    <property type="gene ID" value="nRc.2.0.1.g27466"/>
</dbReference>
<accession>A0A915JNE0</accession>
<proteinExistence type="predicted"/>
<reference evidence="2" key="1">
    <citation type="submission" date="2022-11" db="UniProtKB">
        <authorList>
            <consortium name="WormBaseParasite"/>
        </authorList>
    </citation>
    <scope>IDENTIFICATION</scope>
</reference>
<organism evidence="1 2">
    <name type="scientific">Romanomermis culicivorax</name>
    <name type="common">Nematode worm</name>
    <dbReference type="NCBI Taxonomy" id="13658"/>
    <lineage>
        <taxon>Eukaryota</taxon>
        <taxon>Metazoa</taxon>
        <taxon>Ecdysozoa</taxon>
        <taxon>Nematoda</taxon>
        <taxon>Enoplea</taxon>
        <taxon>Dorylaimia</taxon>
        <taxon>Mermithida</taxon>
        <taxon>Mermithoidea</taxon>
        <taxon>Mermithidae</taxon>
        <taxon>Romanomermis</taxon>
    </lineage>
</organism>
<keyword evidence="1" id="KW-1185">Reference proteome</keyword>
<name>A0A915JNE0_ROMCU</name>
<sequence>MPNEVAVSPQVVEIIESNPVDNNRTSPSKKREANAFTIHVDELTDISKTKLLLLYTQHADHSE</sequence>
<evidence type="ECO:0000313" key="1">
    <source>
        <dbReference type="Proteomes" id="UP000887565"/>
    </source>
</evidence>
<dbReference type="Proteomes" id="UP000887565">
    <property type="component" value="Unplaced"/>
</dbReference>